<organism evidence="1 2">
    <name type="scientific">Paenibacillus rhizoplanae</name>
    <dbReference type="NCBI Taxonomy" id="1917181"/>
    <lineage>
        <taxon>Bacteria</taxon>
        <taxon>Bacillati</taxon>
        <taxon>Bacillota</taxon>
        <taxon>Bacilli</taxon>
        <taxon>Bacillales</taxon>
        <taxon>Paenibacillaceae</taxon>
        <taxon>Paenibacillus</taxon>
    </lineage>
</organism>
<name>A0ABW5FH79_9BACL</name>
<proteinExistence type="predicted"/>
<accession>A0ABW5FH79</accession>
<evidence type="ECO:0000313" key="1">
    <source>
        <dbReference type="EMBL" id="MFD2412086.1"/>
    </source>
</evidence>
<comment type="caution">
    <text evidence="1">The sequence shown here is derived from an EMBL/GenBank/DDBJ whole genome shotgun (WGS) entry which is preliminary data.</text>
</comment>
<evidence type="ECO:0000313" key="2">
    <source>
        <dbReference type="Proteomes" id="UP001597448"/>
    </source>
</evidence>
<reference evidence="2" key="1">
    <citation type="journal article" date="2019" name="Int. J. Syst. Evol. Microbiol.">
        <title>The Global Catalogue of Microorganisms (GCM) 10K type strain sequencing project: providing services to taxonomists for standard genome sequencing and annotation.</title>
        <authorList>
            <consortium name="The Broad Institute Genomics Platform"/>
            <consortium name="The Broad Institute Genome Sequencing Center for Infectious Disease"/>
            <person name="Wu L."/>
            <person name="Ma J."/>
        </authorList>
    </citation>
    <scope>NUCLEOTIDE SEQUENCE [LARGE SCALE GENOMIC DNA]</scope>
    <source>
        <strain evidence="2">CCM 8725</strain>
    </source>
</reference>
<gene>
    <name evidence="1" type="ORF">ACFSX3_19515</name>
</gene>
<protein>
    <submittedName>
        <fullName evidence="1">Uncharacterized protein</fullName>
    </submittedName>
</protein>
<sequence length="357" mass="41094">MFIYGNKEVQIIEYDCVSVRKKYANLQRVNNNENKLVISSVRLSVAMARTILSKDPTNIDLFFQSLSSFFNIQSIVDSRGGNLCLSTNISGKYRDFSLTGRIGELAQAINYLFVQDFLNYPLVVDFDGYISRFPSTACYKGRAPDFIISQFGSTVVSILESKGSHPKNYGSNLKAVLKDGLEQCENARQFISSNNIPINVHRTFASGVWFSSSNRTWDTTIGFSDPIEEKVTKNFDDQKLLRYHYASWFSMLGLFDYSLQLISDEVLTLEKPLETFVHNDETYLIIDLKYLKYYYLSFYLHPYSFYRNIKFGISEKIWRLLTANNLEGLRMEFNFTSFSGEGIEVFSDGTLVLHNEY</sequence>
<dbReference type="RefSeq" id="WP_209988137.1">
    <property type="nucleotide sequence ID" value="NZ_JBHSVQ010000001.1"/>
</dbReference>
<dbReference type="EMBL" id="JBHUKY010000033">
    <property type="protein sequence ID" value="MFD2412086.1"/>
    <property type="molecule type" value="Genomic_DNA"/>
</dbReference>
<dbReference type="Proteomes" id="UP001597448">
    <property type="component" value="Unassembled WGS sequence"/>
</dbReference>
<keyword evidence="2" id="KW-1185">Reference proteome</keyword>